<sequence length="111" mass="12696">MQFTSASCNVGAFIQIRGVLMSLWGIRRREVEIVNCCGDAARNYESTPFCDVESAVSVCETALVEDMTLGRRVNLFPCLDEWEGQIFQKQWVVMVRGVQKHKIYSALPFWK</sequence>
<dbReference type="AlphaFoldDB" id="A0A8X6MKJ0"/>
<keyword evidence="2" id="KW-1185">Reference proteome</keyword>
<protein>
    <submittedName>
        <fullName evidence="1">Uncharacterized protein</fullName>
    </submittedName>
</protein>
<reference evidence="1" key="1">
    <citation type="submission" date="2020-08" db="EMBL/GenBank/DDBJ databases">
        <title>Multicomponent nature underlies the extraordinary mechanical properties of spider dragline silk.</title>
        <authorList>
            <person name="Kono N."/>
            <person name="Nakamura H."/>
            <person name="Mori M."/>
            <person name="Yoshida Y."/>
            <person name="Ohtoshi R."/>
            <person name="Malay A.D."/>
            <person name="Moran D.A.P."/>
            <person name="Tomita M."/>
            <person name="Numata K."/>
            <person name="Arakawa K."/>
        </authorList>
    </citation>
    <scope>NUCLEOTIDE SEQUENCE</scope>
</reference>
<evidence type="ECO:0000313" key="2">
    <source>
        <dbReference type="Proteomes" id="UP000886998"/>
    </source>
</evidence>
<proteinExistence type="predicted"/>
<name>A0A8X6MKJ0_9ARAC</name>
<dbReference type="EMBL" id="BMAV01028243">
    <property type="protein sequence ID" value="GFS66492.1"/>
    <property type="molecule type" value="Genomic_DNA"/>
</dbReference>
<gene>
    <name evidence="1" type="ORF">TNIN_256011</name>
</gene>
<dbReference type="Proteomes" id="UP000886998">
    <property type="component" value="Unassembled WGS sequence"/>
</dbReference>
<evidence type="ECO:0000313" key="1">
    <source>
        <dbReference type="EMBL" id="GFS66492.1"/>
    </source>
</evidence>
<accession>A0A8X6MKJ0</accession>
<comment type="caution">
    <text evidence="1">The sequence shown here is derived from an EMBL/GenBank/DDBJ whole genome shotgun (WGS) entry which is preliminary data.</text>
</comment>
<organism evidence="1 2">
    <name type="scientific">Trichonephila inaurata madagascariensis</name>
    <dbReference type="NCBI Taxonomy" id="2747483"/>
    <lineage>
        <taxon>Eukaryota</taxon>
        <taxon>Metazoa</taxon>
        <taxon>Ecdysozoa</taxon>
        <taxon>Arthropoda</taxon>
        <taxon>Chelicerata</taxon>
        <taxon>Arachnida</taxon>
        <taxon>Araneae</taxon>
        <taxon>Araneomorphae</taxon>
        <taxon>Entelegynae</taxon>
        <taxon>Araneoidea</taxon>
        <taxon>Nephilidae</taxon>
        <taxon>Trichonephila</taxon>
        <taxon>Trichonephila inaurata</taxon>
    </lineage>
</organism>